<dbReference type="GO" id="GO:0005829">
    <property type="term" value="C:cytosol"/>
    <property type="evidence" value="ECO:0007669"/>
    <property type="project" value="TreeGrafter"/>
</dbReference>
<dbReference type="SUPFAM" id="SSF53613">
    <property type="entry name" value="Ribokinase-like"/>
    <property type="match status" value="1"/>
</dbReference>
<dbReference type="GO" id="GO:0042840">
    <property type="term" value="P:D-glucuronate catabolic process"/>
    <property type="evidence" value="ECO:0007669"/>
    <property type="project" value="TreeGrafter"/>
</dbReference>
<dbReference type="InterPro" id="IPR029056">
    <property type="entry name" value="Ribokinase-like"/>
</dbReference>
<organism evidence="5 6">
    <name type="scientific">Devosia litorisediminis</name>
    <dbReference type="NCBI Taxonomy" id="2829817"/>
    <lineage>
        <taxon>Bacteria</taxon>
        <taxon>Pseudomonadati</taxon>
        <taxon>Pseudomonadota</taxon>
        <taxon>Alphaproteobacteria</taxon>
        <taxon>Hyphomicrobiales</taxon>
        <taxon>Devosiaceae</taxon>
        <taxon>Devosia</taxon>
    </lineage>
</organism>
<evidence type="ECO:0000256" key="1">
    <source>
        <dbReference type="ARBA" id="ARBA00010688"/>
    </source>
</evidence>
<dbReference type="EMBL" id="JAGXTP010000002">
    <property type="protein sequence ID" value="MBS3849979.1"/>
    <property type="molecule type" value="Genomic_DNA"/>
</dbReference>
<evidence type="ECO:0000313" key="6">
    <source>
        <dbReference type="Proteomes" id="UP000678281"/>
    </source>
</evidence>
<dbReference type="Pfam" id="PF00294">
    <property type="entry name" value="PfkB"/>
    <property type="match status" value="1"/>
</dbReference>
<dbReference type="PANTHER" id="PTHR43085">
    <property type="entry name" value="HEXOKINASE FAMILY MEMBER"/>
    <property type="match status" value="1"/>
</dbReference>
<protein>
    <submittedName>
        <fullName evidence="5">Sugar kinase</fullName>
    </submittedName>
</protein>
<comment type="similarity">
    <text evidence="1">Belongs to the carbohydrate kinase PfkB family.</text>
</comment>
<evidence type="ECO:0000313" key="5">
    <source>
        <dbReference type="EMBL" id="MBS3849979.1"/>
    </source>
</evidence>
<keyword evidence="3 5" id="KW-0418">Kinase</keyword>
<accession>A0A942EEX5</accession>
<reference evidence="5" key="1">
    <citation type="submission" date="2021-04" db="EMBL/GenBank/DDBJ databases">
        <title>Devosia litorisediminis sp. nov., isolated from a sand dune.</title>
        <authorList>
            <person name="Park S."/>
            <person name="Yoon J.-H."/>
        </authorList>
    </citation>
    <scope>NUCLEOTIDE SEQUENCE</scope>
    <source>
        <strain evidence="5">BSSL-BM10</strain>
    </source>
</reference>
<dbReference type="PANTHER" id="PTHR43085:SF15">
    <property type="entry name" value="2-DEHYDRO-3-DEOXYGLUCONOKINASE"/>
    <property type="match status" value="1"/>
</dbReference>
<dbReference type="Proteomes" id="UP000678281">
    <property type="component" value="Unassembled WGS sequence"/>
</dbReference>
<dbReference type="InterPro" id="IPR011611">
    <property type="entry name" value="PfkB_dom"/>
</dbReference>
<dbReference type="GO" id="GO:0006974">
    <property type="term" value="P:DNA damage response"/>
    <property type="evidence" value="ECO:0007669"/>
    <property type="project" value="TreeGrafter"/>
</dbReference>
<dbReference type="InterPro" id="IPR050306">
    <property type="entry name" value="PfkB_Carbo_kinase"/>
</dbReference>
<evidence type="ECO:0000259" key="4">
    <source>
        <dbReference type="Pfam" id="PF00294"/>
    </source>
</evidence>
<comment type="caution">
    <text evidence="5">The sequence shown here is derived from an EMBL/GenBank/DDBJ whole genome shotgun (WGS) entry which is preliminary data.</text>
</comment>
<sequence>MEDSDLQANGLYRHKPDTRKEGKGLVQHRFVSIGECMIEMSGGEDRQYRLGYAGDTLNTAWYMRALLGDDWSVDYFTGLGADKYSSDIKAFLDANGIGTSHIRTVPDRRPGLYMIHQADGDRHFTYWRDTSAAKLLADDKDALAKAVEGASMVYVSGITLAILAPRARGRLLGAVVRARDNGAKVAFDTNLRPALWTSPRVMAGVLTAAASLCDIVLPTHSDEAPLFGDKNVDETADRYLELGVEEVVVKDGAGEALIATAHERVRVAPPTAKSVVDATGAGDSFNGAYLSARLAGKSLREAAEAAHRVAGIVIGQKGALVDPKLVSL</sequence>
<gene>
    <name evidence="5" type="ORF">KD146_14855</name>
</gene>
<dbReference type="GO" id="GO:0019698">
    <property type="term" value="P:D-galacturonate catabolic process"/>
    <property type="evidence" value="ECO:0007669"/>
    <property type="project" value="TreeGrafter"/>
</dbReference>
<keyword evidence="6" id="KW-1185">Reference proteome</keyword>
<dbReference type="CDD" id="cd01166">
    <property type="entry name" value="KdgK"/>
    <property type="match status" value="1"/>
</dbReference>
<feature type="domain" description="Carbohydrate kinase PfkB" evidence="4">
    <location>
        <begin position="29"/>
        <end position="319"/>
    </location>
</feature>
<name>A0A942EEX5_9HYPH</name>
<dbReference type="AlphaFoldDB" id="A0A942EEX5"/>
<proteinExistence type="inferred from homology"/>
<dbReference type="GO" id="GO:0008673">
    <property type="term" value="F:2-dehydro-3-deoxygluconokinase activity"/>
    <property type="evidence" value="ECO:0007669"/>
    <property type="project" value="TreeGrafter"/>
</dbReference>
<evidence type="ECO:0000256" key="3">
    <source>
        <dbReference type="ARBA" id="ARBA00022777"/>
    </source>
</evidence>
<keyword evidence="2" id="KW-0808">Transferase</keyword>
<evidence type="ECO:0000256" key="2">
    <source>
        <dbReference type="ARBA" id="ARBA00022679"/>
    </source>
</evidence>
<dbReference type="Gene3D" id="3.40.1190.20">
    <property type="match status" value="1"/>
</dbReference>